<protein>
    <recommendedName>
        <fullName evidence="5">Exonuclease V, mitochondrial</fullName>
    </recommendedName>
    <alternativeName>
        <fullName evidence="11">Defects in morphology protein 1</fullName>
    </alternativeName>
</protein>
<evidence type="ECO:0000256" key="4">
    <source>
        <dbReference type="ARBA" id="ARBA00011245"/>
    </source>
</evidence>
<keyword evidence="8" id="KW-0378">Hydrolase</keyword>
<gene>
    <name evidence="12" type="ORF">CANINC_003090</name>
</gene>
<evidence type="ECO:0000256" key="11">
    <source>
        <dbReference type="ARBA" id="ARBA00030412"/>
    </source>
</evidence>
<sequence length="585" mass="66982">MNAGLRKAYLSISHVSNTVGAASAKSKKCQKETKTKTKTLTKAKCSIKKAPTEIDTPNHEQEITLKEKVNLMLEEKKAAQIRQKIKENIDNKPKPLIEQLKEFFTGETVRYLPQSNLFKRDIPTPFQQLSTNFDDASDTRLSVTKLLWFSHCELRKIYSLYLNGKFSEFVEGIEHGVVLHRSLEKEAHPTRKICILVKDRKVYVETDKIHKYDNPGFGDISIDKNGINGADQTESVISEVPQTGPRNYPTVISTINPKNTQAFLLLETLERLIVLLRRGSCREVSIHGFYSPKVDKFTIDGYEDGIPINGTIDELKLVSDDHEVLSRLIKHMNASHVPTGSYDDFIKEFSEYVENNDPQIQVNIKEYKSRKSGFKPNRYFVRTHLLQASIYYKLFEQGACDAEVYFQSWISESMGRGLHVYEPLDNDTIALCCLVYPRFLEECIKLKYGIGFNFEKVSFKPPKHPYIFRNTTNRNSLNVLQGTWIYTPTLAHILARVVQVQNLTAPFTGGKVEVEYLNLDRERISEEKADFDNEFMEKGVLQGMDLWLGKRDPKATMNKALCIQCEFNDHCKVGVRRVKLAPKGS</sequence>
<dbReference type="Pfam" id="PF09810">
    <property type="entry name" value="Exo5"/>
    <property type="match status" value="2"/>
</dbReference>
<dbReference type="GO" id="GO:0005634">
    <property type="term" value="C:nucleus"/>
    <property type="evidence" value="ECO:0007669"/>
    <property type="project" value="TreeGrafter"/>
</dbReference>
<keyword evidence="7" id="KW-0540">Nuclease</keyword>
<keyword evidence="13" id="KW-1185">Reference proteome</keyword>
<evidence type="ECO:0000256" key="1">
    <source>
        <dbReference type="ARBA" id="ARBA00001946"/>
    </source>
</evidence>
<keyword evidence="8" id="KW-0269">Exonuclease</keyword>
<comment type="subunit">
    <text evidence="4">Monomer.</text>
</comment>
<dbReference type="InterPro" id="IPR019190">
    <property type="entry name" value="EXOV"/>
</dbReference>
<evidence type="ECO:0000256" key="5">
    <source>
        <dbReference type="ARBA" id="ARBA00013561"/>
    </source>
</evidence>
<dbReference type="AlphaFoldDB" id="A0A4T0WZX4"/>
<dbReference type="Proteomes" id="UP000307173">
    <property type="component" value="Unassembled WGS sequence"/>
</dbReference>
<keyword evidence="9" id="KW-0408">Iron</keyword>
<accession>A0A4T0WZX4</accession>
<dbReference type="PANTHER" id="PTHR14464">
    <property type="entry name" value="EXONUCLEASE V"/>
    <property type="match status" value="1"/>
</dbReference>
<dbReference type="PANTHER" id="PTHR14464:SF4">
    <property type="entry name" value="EXONUCLEASE V"/>
    <property type="match status" value="1"/>
</dbReference>
<keyword evidence="6" id="KW-0479">Metal-binding</keyword>
<proteinExistence type="inferred from homology"/>
<evidence type="ECO:0000256" key="7">
    <source>
        <dbReference type="ARBA" id="ARBA00022722"/>
    </source>
</evidence>
<dbReference type="GO" id="GO:0036297">
    <property type="term" value="P:interstrand cross-link repair"/>
    <property type="evidence" value="ECO:0007669"/>
    <property type="project" value="TreeGrafter"/>
</dbReference>
<evidence type="ECO:0000256" key="6">
    <source>
        <dbReference type="ARBA" id="ARBA00022485"/>
    </source>
</evidence>
<keyword evidence="6" id="KW-0004">4Fe-4S</keyword>
<evidence type="ECO:0000256" key="2">
    <source>
        <dbReference type="ARBA" id="ARBA00001966"/>
    </source>
</evidence>
<name>A0A4T0WZX4_9ASCO</name>
<dbReference type="OrthoDB" id="354769at2759"/>
<comment type="caution">
    <text evidence="12">The sequence shown here is derived from an EMBL/GenBank/DDBJ whole genome shotgun (WGS) entry which is preliminary data.</text>
</comment>
<evidence type="ECO:0000256" key="3">
    <source>
        <dbReference type="ARBA" id="ARBA00009797"/>
    </source>
</evidence>
<comment type="similarity">
    <text evidence="3">Belongs to the EXO5 family.</text>
</comment>
<keyword evidence="10" id="KW-0411">Iron-sulfur</keyword>
<dbReference type="GO" id="GO:0005739">
    <property type="term" value="C:mitochondrion"/>
    <property type="evidence" value="ECO:0007669"/>
    <property type="project" value="TreeGrafter"/>
</dbReference>
<dbReference type="GO" id="GO:0051539">
    <property type="term" value="F:4 iron, 4 sulfur cluster binding"/>
    <property type="evidence" value="ECO:0007669"/>
    <property type="project" value="UniProtKB-KW"/>
</dbReference>
<comment type="cofactor">
    <cofactor evidence="1">
        <name>Mg(2+)</name>
        <dbReference type="ChEBI" id="CHEBI:18420"/>
    </cofactor>
</comment>
<dbReference type="EMBL" id="SELW01000512">
    <property type="protein sequence ID" value="TID23929.1"/>
    <property type="molecule type" value="Genomic_DNA"/>
</dbReference>
<dbReference type="GO" id="GO:0045145">
    <property type="term" value="F:single-stranded DNA 5'-3' DNA exonuclease activity"/>
    <property type="evidence" value="ECO:0007669"/>
    <property type="project" value="InterPro"/>
</dbReference>
<evidence type="ECO:0000313" key="12">
    <source>
        <dbReference type="EMBL" id="TID23929.1"/>
    </source>
</evidence>
<organism evidence="12 13">
    <name type="scientific">Pichia inconspicua</name>
    <dbReference type="NCBI Taxonomy" id="52247"/>
    <lineage>
        <taxon>Eukaryota</taxon>
        <taxon>Fungi</taxon>
        <taxon>Dikarya</taxon>
        <taxon>Ascomycota</taxon>
        <taxon>Saccharomycotina</taxon>
        <taxon>Pichiomycetes</taxon>
        <taxon>Pichiales</taxon>
        <taxon>Pichiaceae</taxon>
        <taxon>Pichia</taxon>
    </lineage>
</organism>
<evidence type="ECO:0000313" key="13">
    <source>
        <dbReference type="Proteomes" id="UP000307173"/>
    </source>
</evidence>
<evidence type="ECO:0000256" key="8">
    <source>
        <dbReference type="ARBA" id="ARBA00022839"/>
    </source>
</evidence>
<reference evidence="12 13" key="1">
    <citation type="journal article" date="2019" name="Front. Genet.">
        <title>Whole-Genome Sequencing of the Opportunistic Yeast Pathogen Candida inconspicua Uncovers Its Hybrid Origin.</title>
        <authorList>
            <person name="Mixao V."/>
            <person name="Hansen A.P."/>
            <person name="Saus E."/>
            <person name="Boekhout T."/>
            <person name="Lass-Florl C."/>
            <person name="Gabaldon T."/>
        </authorList>
    </citation>
    <scope>NUCLEOTIDE SEQUENCE [LARGE SCALE GENOMIC DNA]</scope>
    <source>
        <strain evidence="12 13">CBS 180</strain>
    </source>
</reference>
<evidence type="ECO:0000256" key="10">
    <source>
        <dbReference type="ARBA" id="ARBA00023014"/>
    </source>
</evidence>
<evidence type="ECO:0000256" key="9">
    <source>
        <dbReference type="ARBA" id="ARBA00023004"/>
    </source>
</evidence>
<comment type="cofactor">
    <cofactor evidence="2">
        <name>[4Fe-4S] cluster</name>
        <dbReference type="ChEBI" id="CHEBI:49883"/>
    </cofactor>
</comment>